<protein>
    <submittedName>
        <fullName evidence="4">ABC transporter substrate-binding protein</fullName>
    </submittedName>
</protein>
<sequence length="346" mass="36506">MSRLSRAPLFGAAVLASSIALLAGCGASGDTSSPDASAVDGFPVTLANCGDDVTVDAPPQSIVSLNQGTTEVLLSLGLADRMAGTATWTDPILPSLASANEKVKRIDDNWPSFEAVLAEEPDLVTASFGSTFDKGGTAPRARFTELDVPTYLAPSDCEGKEDTVGDGSRSTDFTLDLVYKEIIELGELTGTSEKAADVVADLKRRVTAASDSVHAEGTTVLYWFSDSESPYIAGCCGAPGVVSKALGLKNVFDDTRDEWPQIGWEEVASRNPQVLVIGDLTRDTQSGESAQKKIDFLESNPVTREMDAVKSKRYILATGAEMNPSLRTVYGIQNVADGLKKLGLGT</sequence>
<accession>A0ABS9IV52</accession>
<keyword evidence="2" id="KW-0732">Signal</keyword>
<feature type="signal peptide" evidence="2">
    <location>
        <begin position="1"/>
        <end position="23"/>
    </location>
</feature>
<dbReference type="PROSITE" id="PS50983">
    <property type="entry name" value="FE_B12_PBP"/>
    <property type="match status" value="1"/>
</dbReference>
<evidence type="ECO:0000256" key="2">
    <source>
        <dbReference type="SAM" id="SignalP"/>
    </source>
</evidence>
<feature type="domain" description="Fe/B12 periplasmic-binding" evidence="3">
    <location>
        <begin position="61"/>
        <end position="346"/>
    </location>
</feature>
<dbReference type="Pfam" id="PF01497">
    <property type="entry name" value="Peripla_BP_2"/>
    <property type="match status" value="1"/>
</dbReference>
<reference evidence="4 5" key="1">
    <citation type="submission" date="2022-01" db="EMBL/GenBank/DDBJ databases">
        <authorList>
            <person name="Huang Y."/>
        </authorList>
    </citation>
    <scope>NUCLEOTIDE SEQUENCE [LARGE SCALE GENOMIC DNA]</scope>
    <source>
        <strain evidence="4 5">HY366</strain>
    </source>
</reference>
<dbReference type="Gene3D" id="3.40.50.1980">
    <property type="entry name" value="Nitrogenase molybdenum iron protein domain"/>
    <property type="match status" value="2"/>
</dbReference>
<dbReference type="RefSeq" id="WP_236998650.1">
    <property type="nucleotide sequence ID" value="NZ_JAKKOR010000009.1"/>
</dbReference>
<evidence type="ECO:0000256" key="1">
    <source>
        <dbReference type="ARBA" id="ARBA00008814"/>
    </source>
</evidence>
<keyword evidence="5" id="KW-1185">Reference proteome</keyword>
<dbReference type="Proteomes" id="UP001200110">
    <property type="component" value="Unassembled WGS sequence"/>
</dbReference>
<evidence type="ECO:0000313" key="5">
    <source>
        <dbReference type="Proteomes" id="UP001200110"/>
    </source>
</evidence>
<comment type="caution">
    <text evidence="4">The sequence shown here is derived from an EMBL/GenBank/DDBJ whole genome shotgun (WGS) entry which is preliminary data.</text>
</comment>
<dbReference type="PANTHER" id="PTHR30535">
    <property type="entry name" value="VITAMIN B12-BINDING PROTEIN"/>
    <property type="match status" value="1"/>
</dbReference>
<name>A0ABS9IV52_9ACTN</name>
<comment type="similarity">
    <text evidence="1">Belongs to the bacterial solute-binding protein 8 family.</text>
</comment>
<dbReference type="InterPro" id="IPR050902">
    <property type="entry name" value="ABC_Transporter_SBP"/>
</dbReference>
<proteinExistence type="inferred from homology"/>
<dbReference type="SUPFAM" id="SSF53807">
    <property type="entry name" value="Helical backbone' metal receptor"/>
    <property type="match status" value="1"/>
</dbReference>
<dbReference type="InterPro" id="IPR002491">
    <property type="entry name" value="ABC_transptr_periplasmic_BD"/>
</dbReference>
<dbReference type="EMBL" id="JAKKOR010000009">
    <property type="protein sequence ID" value="MCF8589433.1"/>
    <property type="molecule type" value="Genomic_DNA"/>
</dbReference>
<evidence type="ECO:0000313" key="4">
    <source>
        <dbReference type="EMBL" id="MCF8589433.1"/>
    </source>
</evidence>
<dbReference type="PANTHER" id="PTHR30535:SF7">
    <property type="entry name" value="IRON(III) DICITRATE-BINDING PROTEIN"/>
    <property type="match status" value="1"/>
</dbReference>
<gene>
    <name evidence="4" type="ORF">L5G33_13295</name>
</gene>
<evidence type="ECO:0000259" key="3">
    <source>
        <dbReference type="PROSITE" id="PS50983"/>
    </source>
</evidence>
<organism evidence="4 5">
    <name type="scientific">Gordonia liuliyuniae</name>
    <dbReference type="NCBI Taxonomy" id="2911517"/>
    <lineage>
        <taxon>Bacteria</taxon>
        <taxon>Bacillati</taxon>
        <taxon>Actinomycetota</taxon>
        <taxon>Actinomycetes</taxon>
        <taxon>Mycobacteriales</taxon>
        <taxon>Gordoniaceae</taxon>
        <taxon>Gordonia</taxon>
    </lineage>
</organism>
<feature type="chain" id="PRO_5047370793" evidence="2">
    <location>
        <begin position="24"/>
        <end position="346"/>
    </location>
</feature>
<dbReference type="PROSITE" id="PS51257">
    <property type="entry name" value="PROKAR_LIPOPROTEIN"/>
    <property type="match status" value="1"/>
</dbReference>